<dbReference type="RefSeq" id="WP_228027287.1">
    <property type="nucleotide sequence ID" value="NZ_BJCL01000019.1"/>
</dbReference>
<gene>
    <name evidence="1" type="ORF">AQPW35_48330</name>
</gene>
<organism evidence="1 2">
    <name type="scientific">Pseudaquabacterium pictum</name>
    <dbReference type="NCBI Taxonomy" id="2315236"/>
    <lineage>
        <taxon>Bacteria</taxon>
        <taxon>Pseudomonadati</taxon>
        <taxon>Pseudomonadota</taxon>
        <taxon>Betaproteobacteria</taxon>
        <taxon>Burkholderiales</taxon>
        <taxon>Sphaerotilaceae</taxon>
        <taxon>Pseudaquabacterium</taxon>
    </lineage>
</organism>
<comment type="caution">
    <text evidence="1">The sequence shown here is derived from an EMBL/GenBank/DDBJ whole genome shotgun (WGS) entry which is preliminary data.</text>
</comment>
<keyword evidence="2" id="KW-1185">Reference proteome</keyword>
<evidence type="ECO:0000313" key="2">
    <source>
        <dbReference type="Proteomes" id="UP000301751"/>
    </source>
</evidence>
<reference evidence="2" key="1">
    <citation type="submission" date="2019-03" db="EMBL/GenBank/DDBJ databases">
        <title>Aquabacterium pictum sp.nov., the first bacteriochlorophyll a-containing freshwater bacterium in the genus Aquabacterium of the class Betaproteobacteria.</title>
        <authorList>
            <person name="Hirose S."/>
            <person name="Tank M."/>
            <person name="Hara E."/>
            <person name="Tamaki H."/>
            <person name="Takaichi S."/>
            <person name="Haruta S."/>
            <person name="Hanada S."/>
        </authorList>
    </citation>
    <scope>NUCLEOTIDE SEQUENCE [LARGE SCALE GENOMIC DNA]</scope>
    <source>
        <strain evidence="2">W35</strain>
    </source>
</reference>
<proteinExistence type="predicted"/>
<accession>A0A480AZM5</accession>
<sequence>MHKSLYGFDGPLAAPQPALSPARQLAARALRQSSRWLARLARQIAMRRSLARARRAPELEFYAEAGAPEGALYLDGELVGYIPGINRL</sequence>
<dbReference type="EMBL" id="BJCL01000019">
    <property type="protein sequence ID" value="GCL65752.1"/>
    <property type="molecule type" value="Genomic_DNA"/>
</dbReference>
<evidence type="ECO:0000313" key="1">
    <source>
        <dbReference type="EMBL" id="GCL65752.1"/>
    </source>
</evidence>
<dbReference type="AlphaFoldDB" id="A0A480AZM5"/>
<name>A0A480AZM5_9BURK</name>
<dbReference type="Proteomes" id="UP000301751">
    <property type="component" value="Unassembled WGS sequence"/>
</dbReference>
<protein>
    <submittedName>
        <fullName evidence="1">Uncharacterized protein</fullName>
    </submittedName>
</protein>